<accession>A0A5C6GMH9</accession>
<dbReference type="AlphaFoldDB" id="A0A5C6GMH9"/>
<keyword evidence="1" id="KW-0472">Membrane</keyword>
<reference evidence="3" key="1">
    <citation type="submission" date="2018-12" db="EMBL/GenBank/DDBJ databases">
        <title>The complete genome of Metarhizium rileyi, a key fungal pathogen of Lepidoptera.</title>
        <authorList>
            <person name="Binneck E."/>
            <person name="Lastra C.C.L."/>
            <person name="Sosa-Gomez D.R."/>
        </authorList>
    </citation>
    <scope>NUCLEOTIDE SEQUENCE [LARGE SCALE GENOMIC DNA]</scope>
    <source>
        <strain evidence="3">Cep018-CH2</strain>
    </source>
</reference>
<proteinExistence type="predicted"/>
<evidence type="ECO:0000313" key="2">
    <source>
        <dbReference type="EMBL" id="TWU77877.1"/>
    </source>
</evidence>
<keyword evidence="1" id="KW-0812">Transmembrane</keyword>
<evidence type="ECO:0008006" key="4">
    <source>
        <dbReference type="Google" id="ProtNLM"/>
    </source>
</evidence>
<feature type="transmembrane region" description="Helical" evidence="1">
    <location>
        <begin position="41"/>
        <end position="61"/>
    </location>
</feature>
<gene>
    <name evidence="2" type="ORF">ED733_004456</name>
</gene>
<name>A0A5C6GMH9_METRR</name>
<feature type="transmembrane region" description="Helical" evidence="1">
    <location>
        <begin position="154"/>
        <end position="176"/>
    </location>
</feature>
<evidence type="ECO:0000313" key="3">
    <source>
        <dbReference type="Proteomes" id="UP000317257"/>
    </source>
</evidence>
<protein>
    <recommendedName>
        <fullName evidence="4">Major facilitator superfamily domain, general substrate transporter</fullName>
    </recommendedName>
</protein>
<sequence>MLFVQPKVGATTFLQLAVAVLISQAISTPLASLLMAKYGAILPIAFGYGPGLSLCCVCSFIPETIHPRTPKIADEEVPSEDAAEIGSSHAIKQSWTARNSMFFSSKAGNLSPYLPSPTLLASLAILFIDSFNAATINILVQYASRKLLGPISSVGSLFTIRAVMTIMVLLFVMSYIGRSIATE</sequence>
<evidence type="ECO:0000256" key="1">
    <source>
        <dbReference type="SAM" id="Phobius"/>
    </source>
</evidence>
<organism evidence="2 3">
    <name type="scientific">Metarhizium rileyi (strain RCEF 4871)</name>
    <name type="common">Nomuraea rileyi</name>
    <dbReference type="NCBI Taxonomy" id="1649241"/>
    <lineage>
        <taxon>Eukaryota</taxon>
        <taxon>Fungi</taxon>
        <taxon>Dikarya</taxon>
        <taxon>Ascomycota</taxon>
        <taxon>Pezizomycotina</taxon>
        <taxon>Sordariomycetes</taxon>
        <taxon>Hypocreomycetidae</taxon>
        <taxon>Hypocreales</taxon>
        <taxon>Clavicipitaceae</taxon>
        <taxon>Metarhizium</taxon>
    </lineage>
</organism>
<dbReference type="SUPFAM" id="SSF103473">
    <property type="entry name" value="MFS general substrate transporter"/>
    <property type="match status" value="1"/>
</dbReference>
<feature type="transmembrane region" description="Helical" evidence="1">
    <location>
        <begin position="119"/>
        <end position="142"/>
    </location>
</feature>
<dbReference type="InterPro" id="IPR036259">
    <property type="entry name" value="MFS_trans_sf"/>
</dbReference>
<keyword evidence="1" id="KW-1133">Transmembrane helix</keyword>
<dbReference type="EMBL" id="SBHS01000002">
    <property type="protein sequence ID" value="TWU77877.1"/>
    <property type="molecule type" value="Genomic_DNA"/>
</dbReference>
<dbReference type="Proteomes" id="UP000317257">
    <property type="component" value="Unassembled WGS sequence"/>
</dbReference>
<comment type="caution">
    <text evidence="2">The sequence shown here is derived from an EMBL/GenBank/DDBJ whole genome shotgun (WGS) entry which is preliminary data.</text>
</comment>